<evidence type="ECO:0000313" key="6">
    <source>
        <dbReference type="EMBL" id="WZG08509.1"/>
    </source>
</evidence>
<dbReference type="PROSITE" id="PS51257">
    <property type="entry name" value="PROKAR_LIPOPROTEIN"/>
    <property type="match status" value="1"/>
</dbReference>
<gene>
    <name evidence="6" type="ORF">SHJJP9002_000387</name>
</gene>
<dbReference type="PRINTS" id="PR00690">
    <property type="entry name" value="ADHESNFAMILY"/>
</dbReference>
<proteinExistence type="inferred from homology"/>
<dbReference type="PANTHER" id="PTHR42953">
    <property type="entry name" value="HIGH-AFFINITY ZINC UPTAKE SYSTEM PROTEIN ZNUA-RELATED"/>
    <property type="match status" value="1"/>
</dbReference>
<feature type="signal peptide" evidence="5">
    <location>
        <begin position="1"/>
        <end position="21"/>
    </location>
</feature>
<protein>
    <submittedName>
        <fullName evidence="6">Zinc ABC transporter substrate-binding protein</fullName>
    </submittedName>
</protein>
<evidence type="ECO:0000256" key="4">
    <source>
        <dbReference type="SAM" id="MobiDB-lite"/>
    </source>
</evidence>
<keyword evidence="2 5" id="KW-0732">Signal</keyword>
<dbReference type="EMBL" id="CP133006">
    <property type="protein sequence ID" value="WZG08509.1"/>
    <property type="molecule type" value="Genomic_DNA"/>
</dbReference>
<evidence type="ECO:0000256" key="5">
    <source>
        <dbReference type="SAM" id="SignalP"/>
    </source>
</evidence>
<keyword evidence="7" id="KW-1185">Reference proteome</keyword>
<evidence type="ECO:0000313" key="7">
    <source>
        <dbReference type="Proteomes" id="UP001468345"/>
    </source>
</evidence>
<dbReference type="InterPro" id="IPR006127">
    <property type="entry name" value="ZnuA-like"/>
</dbReference>
<dbReference type="Pfam" id="PF01297">
    <property type="entry name" value="ZnuA"/>
    <property type="match status" value="1"/>
</dbReference>
<organism evidence="6 7">
    <name type="scientific">Staphylococcus casei</name>
    <dbReference type="NCBI Taxonomy" id="201828"/>
    <lineage>
        <taxon>Bacteria</taxon>
        <taxon>Bacillati</taxon>
        <taxon>Bacillota</taxon>
        <taxon>Bacilli</taxon>
        <taxon>Bacillales</taxon>
        <taxon>Staphylococcaceae</taxon>
        <taxon>Staphylococcus</taxon>
    </lineage>
</organism>
<dbReference type="InterPro" id="IPR050492">
    <property type="entry name" value="Bact_metal-bind_prot9"/>
</dbReference>
<feature type="chain" id="PRO_5047196569" evidence="5">
    <location>
        <begin position="22"/>
        <end position="321"/>
    </location>
</feature>
<dbReference type="SUPFAM" id="SSF53807">
    <property type="entry name" value="Helical backbone' metal receptor"/>
    <property type="match status" value="1"/>
</dbReference>
<dbReference type="PANTHER" id="PTHR42953:SF8">
    <property type="entry name" value="ZINT DOMAIN-CONTAINING PROTEIN"/>
    <property type="match status" value="1"/>
</dbReference>
<feature type="region of interest" description="Disordered" evidence="4">
    <location>
        <begin position="129"/>
        <end position="152"/>
    </location>
</feature>
<evidence type="ECO:0000256" key="1">
    <source>
        <dbReference type="ARBA" id="ARBA00022448"/>
    </source>
</evidence>
<dbReference type="Proteomes" id="UP001468345">
    <property type="component" value="Chromosome"/>
</dbReference>
<name>A0ABZ2W949_9STAP</name>
<comment type="similarity">
    <text evidence="3">Belongs to the bacterial solute-binding protein 9 family.</text>
</comment>
<dbReference type="InterPro" id="IPR006128">
    <property type="entry name" value="Lipoprotein_PsaA-like"/>
</dbReference>
<dbReference type="Gene3D" id="3.40.50.1980">
    <property type="entry name" value="Nitrogenase molybdenum iron protein domain"/>
    <property type="match status" value="2"/>
</dbReference>
<accession>A0ABZ2W949</accession>
<dbReference type="RefSeq" id="WP_069823021.1">
    <property type="nucleotide sequence ID" value="NZ_CP133006.1"/>
</dbReference>
<keyword evidence="1 3" id="KW-0813">Transport</keyword>
<dbReference type="PRINTS" id="PR00691">
    <property type="entry name" value="ADHESINB"/>
</dbReference>
<dbReference type="InterPro" id="IPR006129">
    <property type="entry name" value="AdhesinB"/>
</dbReference>
<reference evidence="6 7" key="1">
    <citation type="journal article" date="2024" name="ISME J.">
        <title>Staphylococcus epidermidis bacteriocin A37 kills natural competitors with a unique mechanism of action.</title>
        <authorList>
            <person name="Puls J.S."/>
            <person name="Winnerling B."/>
            <person name="Power J.J."/>
            <person name="Kruger A.M."/>
            <person name="Brajtenbach D."/>
            <person name="Johnson M."/>
            <person name="Bilici K."/>
            <person name="Camus L."/>
            <person name="Fliesswasser T."/>
            <person name="Schneider T."/>
            <person name="Sahl H.G."/>
            <person name="Ghosal D."/>
            <person name="Kubitscheck U."/>
            <person name="Heilbronner S."/>
            <person name="Grein F."/>
        </authorList>
    </citation>
    <scope>NUCLEOTIDE SEQUENCE [LARGE SCALE GENOMIC DNA]</scope>
    <source>
        <strain evidence="6 7">SCK7</strain>
    </source>
</reference>
<sequence>MKKSILLLLICALGIVLGACGNTNKEEKTDVSTKNKLKISTTAFAFQSFAEQIGGKYVDVHSIYPPGADIHSFEPTQKDMIDIAKDDLFIYSNNEMDPVAKKIAKSIKNDDLKLPLAQNLSSHDLVANDEHEHKHEHEDEHEAHEEGSEDPHVWLDPVLDKKFAKEIKDNLVKKDPEHKSYYEANYKKITKDINAIDKKLKVITKQPKRDTVIISHDSIGYLAKRYGFKQEGVSGMNNEEPSQKALMGIVEDIEKSQQPYVLYEQNISSKVTDVIKKESNTTPVSFHNMATLSKDEEKQKNISYQSLMERNIKSLDKALNH</sequence>
<evidence type="ECO:0000256" key="2">
    <source>
        <dbReference type="ARBA" id="ARBA00022729"/>
    </source>
</evidence>
<evidence type="ECO:0000256" key="3">
    <source>
        <dbReference type="RuleBase" id="RU003512"/>
    </source>
</evidence>